<proteinExistence type="predicted"/>
<feature type="chain" id="PRO_5038463987" description="Repetin" evidence="1">
    <location>
        <begin position="25"/>
        <end position="161"/>
    </location>
</feature>
<sequence length="161" mass="16485">MHIRRGITAAALAAVTATAGITLAAPAAYASNTTSSTVYKFYPGGGYKSTRTGEIDFVVTTTRDSKGDLVSASGTLSGHNNIQGQALGINMNFTQPYASGSSAGFTLTGKVVLQACIAKKLPVCGPSGTITFTDTVLKYGPQTPATAKSSNGNLWPIFSTP</sequence>
<evidence type="ECO:0008006" key="4">
    <source>
        <dbReference type="Google" id="ProtNLM"/>
    </source>
</evidence>
<protein>
    <recommendedName>
        <fullName evidence="4">Repetin</fullName>
    </recommendedName>
</protein>
<reference evidence="3" key="1">
    <citation type="submission" date="2016-09" db="EMBL/GenBank/DDBJ databases">
        <title>Streptomyces puniciscabiei strain:TW1S1 Genome sequencing and assembly.</title>
        <authorList>
            <person name="Kim M.-K."/>
            <person name="Kim S.B."/>
        </authorList>
    </citation>
    <scope>NUCLEOTIDE SEQUENCE [LARGE SCALE GENOMIC DNA]</scope>
    <source>
        <strain evidence="3">TW1S1</strain>
    </source>
</reference>
<dbReference type="AlphaFoldDB" id="A0A1D7YIS4"/>
<gene>
    <name evidence="2" type="ORF">BFF78_34020</name>
</gene>
<accession>A0A1D7YIS4</accession>
<dbReference type="KEGG" id="spun:BFF78_34020"/>
<keyword evidence="1" id="KW-0732">Signal</keyword>
<dbReference type="RefSeq" id="WP_069781954.1">
    <property type="nucleotide sequence ID" value="NZ_CP017248.1"/>
</dbReference>
<keyword evidence="3" id="KW-1185">Reference proteome</keyword>
<dbReference type="Proteomes" id="UP000094960">
    <property type="component" value="Chromosome"/>
</dbReference>
<name>A0A1D7YIS4_9ACTN</name>
<evidence type="ECO:0000313" key="2">
    <source>
        <dbReference type="EMBL" id="AOR35422.1"/>
    </source>
</evidence>
<dbReference type="EMBL" id="CP017248">
    <property type="protein sequence ID" value="AOR35422.1"/>
    <property type="molecule type" value="Genomic_DNA"/>
</dbReference>
<feature type="signal peptide" evidence="1">
    <location>
        <begin position="1"/>
        <end position="24"/>
    </location>
</feature>
<organism evidence="2 3">
    <name type="scientific">Streptomyces fodineus</name>
    <dbReference type="NCBI Taxonomy" id="1904616"/>
    <lineage>
        <taxon>Bacteria</taxon>
        <taxon>Bacillati</taxon>
        <taxon>Actinomycetota</taxon>
        <taxon>Actinomycetes</taxon>
        <taxon>Kitasatosporales</taxon>
        <taxon>Streptomycetaceae</taxon>
        <taxon>Streptomyces</taxon>
    </lineage>
</organism>
<evidence type="ECO:0000313" key="3">
    <source>
        <dbReference type="Proteomes" id="UP000094960"/>
    </source>
</evidence>
<evidence type="ECO:0000256" key="1">
    <source>
        <dbReference type="SAM" id="SignalP"/>
    </source>
</evidence>